<dbReference type="AlphaFoldDB" id="A0A8K0UTS3"/>
<sequence length="481" mass="54944">MAPEIHLAGELIEHIVSFLLDDRRSIQFCSLVSHHWCSAAQPAVFHSLKVEEKMPPPQWRSKRAKKAAKKKSKKRKGGRGVKEEDDEEEAPPDEPEKFDLIKRITPPFDVGRYVKSLEIKCQAVTPSEIARVLELFPTLQRLALSANLLADNTPPSLSPPRPLAELRLTDFTFAMDDWSPVAKEDAERSKDQPAKCSLVQFLNLFGEIGTFYTRDIYPIGGVVQGWGDGGAGYDACRCCRPLYPQDKEQRSAIRAEGMKISEHFSVKRIVTSDTDYTNDQRGQEVVLDLLVAAPRALSTVQELDIDEHLLITRDLLTATGPQLSRLHLNVTSTIKHIEEEDRIDNDPSQTGISFCGQRLSFAHVGLHHNFAMNTLDDYWKNWLFTFESAIMSLPPTLPRLVIEFHCGKLMPDNFDWKKMDSTFAERDLTELELVFDLGAHLLKKDERQFYNGVRKWVPQLWTKLGERLKVRITEYRGKRYE</sequence>
<gene>
    <name evidence="2" type="ORF">BXZ70DRAFT_768370</name>
</gene>
<dbReference type="OrthoDB" id="2739065at2759"/>
<reference evidence="2" key="1">
    <citation type="journal article" date="2021" name="New Phytol.">
        <title>Evolutionary innovations through gain and loss of genes in the ectomycorrhizal Boletales.</title>
        <authorList>
            <person name="Wu G."/>
            <person name="Miyauchi S."/>
            <person name="Morin E."/>
            <person name="Kuo A."/>
            <person name="Drula E."/>
            <person name="Varga T."/>
            <person name="Kohler A."/>
            <person name="Feng B."/>
            <person name="Cao Y."/>
            <person name="Lipzen A."/>
            <person name="Daum C."/>
            <person name="Hundley H."/>
            <person name="Pangilinan J."/>
            <person name="Johnson J."/>
            <person name="Barry K."/>
            <person name="LaButti K."/>
            <person name="Ng V."/>
            <person name="Ahrendt S."/>
            <person name="Min B."/>
            <person name="Choi I.G."/>
            <person name="Park H."/>
            <person name="Plett J.M."/>
            <person name="Magnuson J."/>
            <person name="Spatafora J.W."/>
            <person name="Nagy L.G."/>
            <person name="Henrissat B."/>
            <person name="Grigoriev I.V."/>
            <person name="Yang Z.L."/>
            <person name="Xu J."/>
            <person name="Martin F.M."/>
        </authorList>
    </citation>
    <scope>NUCLEOTIDE SEQUENCE</scope>
    <source>
        <strain evidence="2">KKN 215</strain>
    </source>
</reference>
<keyword evidence="3" id="KW-1185">Reference proteome</keyword>
<evidence type="ECO:0000256" key="1">
    <source>
        <dbReference type="SAM" id="MobiDB-lite"/>
    </source>
</evidence>
<dbReference type="EMBL" id="JAEVFJ010000008">
    <property type="protein sequence ID" value="KAH8103040.1"/>
    <property type="molecule type" value="Genomic_DNA"/>
</dbReference>
<evidence type="ECO:0000313" key="2">
    <source>
        <dbReference type="EMBL" id="KAH8103040.1"/>
    </source>
</evidence>
<evidence type="ECO:0008006" key="4">
    <source>
        <dbReference type="Google" id="ProtNLM"/>
    </source>
</evidence>
<feature type="compositionally biased region" description="Acidic residues" evidence="1">
    <location>
        <begin position="83"/>
        <end position="93"/>
    </location>
</feature>
<dbReference type="Proteomes" id="UP000813824">
    <property type="component" value="Unassembled WGS sequence"/>
</dbReference>
<evidence type="ECO:0000313" key="3">
    <source>
        <dbReference type="Proteomes" id="UP000813824"/>
    </source>
</evidence>
<protein>
    <recommendedName>
        <fullName evidence="4">F-box domain-containing protein</fullName>
    </recommendedName>
</protein>
<accession>A0A8K0UTS3</accession>
<organism evidence="2 3">
    <name type="scientific">Cristinia sonorae</name>
    <dbReference type="NCBI Taxonomy" id="1940300"/>
    <lineage>
        <taxon>Eukaryota</taxon>
        <taxon>Fungi</taxon>
        <taxon>Dikarya</taxon>
        <taxon>Basidiomycota</taxon>
        <taxon>Agaricomycotina</taxon>
        <taxon>Agaricomycetes</taxon>
        <taxon>Agaricomycetidae</taxon>
        <taxon>Agaricales</taxon>
        <taxon>Pleurotineae</taxon>
        <taxon>Stephanosporaceae</taxon>
        <taxon>Cristinia</taxon>
    </lineage>
</organism>
<proteinExistence type="predicted"/>
<feature type="compositionally biased region" description="Basic residues" evidence="1">
    <location>
        <begin position="60"/>
        <end position="79"/>
    </location>
</feature>
<comment type="caution">
    <text evidence="2">The sequence shown here is derived from an EMBL/GenBank/DDBJ whole genome shotgun (WGS) entry which is preliminary data.</text>
</comment>
<feature type="region of interest" description="Disordered" evidence="1">
    <location>
        <begin position="55"/>
        <end position="98"/>
    </location>
</feature>
<name>A0A8K0UTS3_9AGAR</name>